<organism evidence="2 3">
    <name type="scientific">Dryococelus australis</name>
    <dbReference type="NCBI Taxonomy" id="614101"/>
    <lineage>
        <taxon>Eukaryota</taxon>
        <taxon>Metazoa</taxon>
        <taxon>Ecdysozoa</taxon>
        <taxon>Arthropoda</taxon>
        <taxon>Hexapoda</taxon>
        <taxon>Insecta</taxon>
        <taxon>Pterygota</taxon>
        <taxon>Neoptera</taxon>
        <taxon>Polyneoptera</taxon>
        <taxon>Phasmatodea</taxon>
        <taxon>Verophasmatodea</taxon>
        <taxon>Anareolatae</taxon>
        <taxon>Phasmatidae</taxon>
        <taxon>Eurycanthinae</taxon>
        <taxon>Dryococelus</taxon>
    </lineage>
</organism>
<name>A0ABQ9GNU5_9NEOP</name>
<protein>
    <submittedName>
        <fullName evidence="2">Uncharacterized protein</fullName>
    </submittedName>
</protein>
<dbReference type="PROSITE" id="PS51257">
    <property type="entry name" value="PROKAR_LIPOPROTEIN"/>
    <property type="match status" value="1"/>
</dbReference>
<proteinExistence type="predicted"/>
<feature type="compositionally biased region" description="Basic and acidic residues" evidence="1">
    <location>
        <begin position="591"/>
        <end position="605"/>
    </location>
</feature>
<evidence type="ECO:0000313" key="3">
    <source>
        <dbReference type="Proteomes" id="UP001159363"/>
    </source>
</evidence>
<evidence type="ECO:0000256" key="1">
    <source>
        <dbReference type="SAM" id="MobiDB-lite"/>
    </source>
</evidence>
<evidence type="ECO:0000313" key="2">
    <source>
        <dbReference type="EMBL" id="KAJ8873710.1"/>
    </source>
</evidence>
<accession>A0ABQ9GNU5</accession>
<dbReference type="Proteomes" id="UP001159363">
    <property type="component" value="Chromosome 9"/>
</dbReference>
<dbReference type="EMBL" id="JARBHB010000010">
    <property type="protein sequence ID" value="KAJ8873710.1"/>
    <property type="molecule type" value="Genomic_DNA"/>
</dbReference>
<sequence length="630" mass="70655">MKCEQTCNNLLSSWTVFACRLSAIKARDSNQFPKKSKIFYRAYDTRPSPPDASSPPPFFTQPLAYTISRLSFKFRTRLTNYSTFSNVTCDEVILHFKIYSSYDIPSPAFRNHRDARMRVTGDPRENPLTIGIVRSIFRHAKVRKLDSSVLCTLEPQLCVHWLLPRTWQFWIRRVFPCKSTIGSEACRMGLTNCDPVAKWLACSPPTKAIRAQYPAGSLRIFASGNCAGTMPLAGGFSRGSPVSRAVSFRRCSILTSNTPLDSQDLDDKNLFHCKSPCFCLHEQSLSRVRRTAMWLKYEGRLTSNVAAVVVACLLKAPRLLSASRRHAVIDGRTYPSLYSSLGDGLMGKDDALRVTLAYISGLFSISSPIAGWWRGFLHLAFRNEMLQSYSCPCLLFKGVIRKAVCLRPDHIIAETNFSVDCGVGWCSSPINQRHLAACGILQIYILHPRMAPISWPALGPHVKELGGDMGRGDIRAGPPDVAALKDHFPISWPRESRCNGMPPLFICKYKQYKRPRWAGHAEFELLCVYMQTELQDAVFSFDVYLCRQLVWHFPRALLANQQGSARCQQPIPSKAVTQSKPTRVIETCMEQHRNERGGGKREIPEKIPPTSGIVGHDSPHVRGSGGAHAR</sequence>
<gene>
    <name evidence="2" type="ORF">PR048_024544</name>
</gene>
<keyword evidence="3" id="KW-1185">Reference proteome</keyword>
<comment type="caution">
    <text evidence="2">The sequence shown here is derived from an EMBL/GenBank/DDBJ whole genome shotgun (WGS) entry which is preliminary data.</text>
</comment>
<feature type="region of interest" description="Disordered" evidence="1">
    <location>
        <begin position="591"/>
        <end position="630"/>
    </location>
</feature>
<reference evidence="2 3" key="1">
    <citation type="submission" date="2023-02" db="EMBL/GenBank/DDBJ databases">
        <title>LHISI_Scaffold_Assembly.</title>
        <authorList>
            <person name="Stuart O.P."/>
            <person name="Cleave R."/>
            <person name="Magrath M.J.L."/>
            <person name="Mikheyev A.S."/>
        </authorList>
    </citation>
    <scope>NUCLEOTIDE SEQUENCE [LARGE SCALE GENOMIC DNA]</scope>
    <source>
        <strain evidence="2">Daus_M_001</strain>
        <tissue evidence="2">Leg muscle</tissue>
    </source>
</reference>